<name>A0A7M7GM30_STRPU</name>
<evidence type="ECO:0000256" key="2">
    <source>
        <dbReference type="ARBA" id="ARBA00010135"/>
    </source>
</evidence>
<reference evidence="11" key="2">
    <citation type="submission" date="2021-01" db="UniProtKB">
        <authorList>
            <consortium name="EnsemblMetazoa"/>
        </authorList>
    </citation>
    <scope>IDENTIFICATION</scope>
</reference>
<dbReference type="InterPro" id="IPR008942">
    <property type="entry name" value="ENTH_VHS"/>
</dbReference>
<dbReference type="RefSeq" id="XP_003728753.2">
    <property type="nucleotide sequence ID" value="XM_003728705.3"/>
</dbReference>
<evidence type="ECO:0000256" key="1">
    <source>
        <dbReference type="ARBA" id="ARBA00004496"/>
    </source>
</evidence>
<evidence type="ECO:0000256" key="6">
    <source>
        <dbReference type="ARBA" id="ARBA00023203"/>
    </source>
</evidence>
<dbReference type="Gene3D" id="1.20.5.1700">
    <property type="match status" value="1"/>
</dbReference>
<feature type="domain" description="ENTH" evidence="9">
    <location>
        <begin position="22"/>
        <end position="150"/>
    </location>
</feature>
<organism evidence="11 12">
    <name type="scientific">Strongylocentrotus purpuratus</name>
    <name type="common">Purple sea urchin</name>
    <dbReference type="NCBI Taxonomy" id="7668"/>
    <lineage>
        <taxon>Eukaryota</taxon>
        <taxon>Metazoa</taxon>
        <taxon>Echinodermata</taxon>
        <taxon>Eleutherozoa</taxon>
        <taxon>Echinozoa</taxon>
        <taxon>Echinoidea</taxon>
        <taxon>Euechinoidea</taxon>
        <taxon>Echinacea</taxon>
        <taxon>Camarodonta</taxon>
        <taxon>Echinidea</taxon>
        <taxon>Strongylocentrotidae</taxon>
        <taxon>Strongylocentrotus</taxon>
    </lineage>
</organism>
<dbReference type="FunFam" id="1.20.1410.10:FF:000006">
    <property type="entry name" value="Huntingtin interacting protein"/>
    <property type="match status" value="1"/>
</dbReference>
<keyword evidence="6" id="KW-0009">Actin-binding</keyword>
<evidence type="ECO:0000259" key="9">
    <source>
        <dbReference type="PROSITE" id="PS50942"/>
    </source>
</evidence>
<sequence>MASSLSSRLSSVRRNTDSLETERQNFIKRQQTSVNKAINAQEVPVKEKHVRSIIIGTFQEKGASTFWSVVCRLPVQGTPVVCWKFCHTLHKVLREGHEEAQKQLREHTDHLKDLGRMWGHFHDGYGKLNAAYCSLLNTKLEFHKKNPLLPGNLVLPQPEKDIEKMCENDINNYFQMSVEIFDYLESLIALQAAVFKSFNLSKPMSGTPSGQCRLSPLIAVILDSGQLYDFSVRLLYKLHACLPEDTLDGHRSRFLKQFHALKEFYAKCSSIIYYRRLIQVPTLPAEPPNFFVASMNQDTYISPAVMLALNESMLDGSGRDSPPPPSEASSIEEPVFEKFEEPVMHSAMLVDLMSSPPPQQNGQQSQQQQIQQSGPDERDWIIEQLREEVNQLKFELERTKKEDQRIIEALKKRLMEMEQEMNEHRTVVETQCEENETLRDKVKELEHAALMVSEEKLVDAERRSKVNEERFKKMKDVYNKLREEHLGLLRVNAEANKQLTTVSKCSEETVLARQTAEQTVEKLQMSIAQTASREAQLKRQMEEQRKKLLAKAVEAAEETLRLITQQMDDPQFASATCTPEYLQSRAPIADECVNNLERCFNSYQQNSNDFGGLIGAIASFSQSLGEYMLQGKATSNLAPVDVGERLSSNCHATCSSALTVLHALKEEDQQGFTRNEGDLRENLRAISNLTQELISEEISSTEEIGDLVEAEMQSTTDLVDQAASRIEEMLKRSREADTGVKLEVNERILDSCTQLMICIKELITKSKSLQQEIVASGRGSATAKEFYKRHHRWTEGLLSAAKLVGVGASHLVDSSDKLMKGKGKFEELMVCSHEIAASTAQLVAASKVKADKGSPNLKGLQVASRNVATATAGVVASAKTGAQMIEEGDSPDFTKMTLTQTKRMEMEAQVTVIELESKLEKERVKLAELRKQHYQLAGASEGWEEGDSK</sequence>
<evidence type="ECO:0000313" key="12">
    <source>
        <dbReference type="Proteomes" id="UP000007110"/>
    </source>
</evidence>
<keyword evidence="5 7" id="KW-0175">Coiled coil</keyword>
<evidence type="ECO:0000256" key="8">
    <source>
        <dbReference type="SAM" id="MobiDB-lite"/>
    </source>
</evidence>
<dbReference type="GO" id="GO:0030276">
    <property type="term" value="F:clathrin binding"/>
    <property type="evidence" value="ECO:0007669"/>
    <property type="project" value="InterPro"/>
</dbReference>
<evidence type="ECO:0000256" key="5">
    <source>
        <dbReference type="ARBA" id="ARBA00023054"/>
    </source>
</evidence>
<dbReference type="InterPro" id="IPR002558">
    <property type="entry name" value="ILWEQ_dom"/>
</dbReference>
<dbReference type="SUPFAM" id="SSF109885">
    <property type="entry name" value="I/LWEQ domain"/>
    <property type="match status" value="1"/>
</dbReference>
<dbReference type="Pfam" id="PF07651">
    <property type="entry name" value="ANTH"/>
    <property type="match status" value="1"/>
</dbReference>
<protein>
    <recommendedName>
        <fullName evidence="13">Huntingtin interacting protein 1</fullName>
    </recommendedName>
</protein>
<feature type="domain" description="I/LWEQ" evidence="10">
    <location>
        <begin position="696"/>
        <end position="937"/>
    </location>
</feature>
<dbReference type="EnsemblMetazoa" id="XM_003728705">
    <property type="protein sequence ID" value="XP_003728753"/>
    <property type="gene ID" value="LOC580390"/>
</dbReference>
<reference evidence="12" key="1">
    <citation type="submission" date="2015-02" db="EMBL/GenBank/DDBJ databases">
        <title>Genome sequencing for Strongylocentrotus purpuratus.</title>
        <authorList>
            <person name="Murali S."/>
            <person name="Liu Y."/>
            <person name="Vee V."/>
            <person name="English A."/>
            <person name="Wang M."/>
            <person name="Skinner E."/>
            <person name="Han Y."/>
            <person name="Muzny D.M."/>
            <person name="Worley K.C."/>
            <person name="Gibbs R.A."/>
        </authorList>
    </citation>
    <scope>NUCLEOTIDE SEQUENCE</scope>
</reference>
<dbReference type="CDD" id="cd17006">
    <property type="entry name" value="ANTH_N_HIP1_like"/>
    <property type="match status" value="1"/>
</dbReference>
<feature type="compositionally biased region" description="Low complexity" evidence="8">
    <location>
        <begin position="1"/>
        <end position="13"/>
    </location>
</feature>
<dbReference type="GO" id="GO:0005543">
    <property type="term" value="F:phospholipid binding"/>
    <property type="evidence" value="ECO:0007669"/>
    <property type="project" value="InterPro"/>
</dbReference>
<dbReference type="PANTHER" id="PTHR10407:SF15">
    <property type="entry name" value="HUNTINGTIN INTERACTING PROTEIN 1"/>
    <property type="match status" value="1"/>
</dbReference>
<dbReference type="FunFam" id="1.25.40.90:FF:000012">
    <property type="entry name" value="Huntingtin interacting protein 1-related"/>
    <property type="match status" value="1"/>
</dbReference>
<evidence type="ECO:0000313" key="11">
    <source>
        <dbReference type="EnsemblMetazoa" id="XP_003728753"/>
    </source>
</evidence>
<evidence type="ECO:0000256" key="3">
    <source>
        <dbReference type="ARBA" id="ARBA00022490"/>
    </source>
</evidence>
<dbReference type="GeneID" id="580390"/>
<dbReference type="PANTHER" id="PTHR10407">
    <property type="entry name" value="HUNTINGTIN INTERACTING PROTEIN 1"/>
    <property type="match status" value="1"/>
</dbReference>
<accession>A0A7M7GM30</accession>
<dbReference type="SUPFAM" id="SSF48464">
    <property type="entry name" value="ENTH/VHS domain"/>
    <property type="match status" value="1"/>
</dbReference>
<dbReference type="GO" id="GO:0006897">
    <property type="term" value="P:endocytosis"/>
    <property type="evidence" value="ECO:0007669"/>
    <property type="project" value="UniProtKB-KW"/>
</dbReference>
<dbReference type="Gene3D" id="1.25.40.90">
    <property type="match status" value="1"/>
</dbReference>
<dbReference type="InterPro" id="IPR030224">
    <property type="entry name" value="Sla2_fam"/>
</dbReference>
<dbReference type="GO" id="GO:0005737">
    <property type="term" value="C:cytoplasm"/>
    <property type="evidence" value="ECO:0007669"/>
    <property type="project" value="UniProtKB-SubCell"/>
</dbReference>
<proteinExistence type="inferred from homology"/>
<dbReference type="FunFam" id="1.20.5.1700:FF:000002">
    <property type="entry name" value="Huntingtin interacting protein 1"/>
    <property type="match status" value="1"/>
</dbReference>
<dbReference type="GO" id="GO:0003779">
    <property type="term" value="F:actin binding"/>
    <property type="evidence" value="ECO:0007669"/>
    <property type="project" value="UniProtKB-KW"/>
</dbReference>
<dbReference type="InterPro" id="IPR013809">
    <property type="entry name" value="ENTH"/>
</dbReference>
<feature type="region of interest" description="Disordered" evidence="8">
    <location>
        <begin position="1"/>
        <end position="23"/>
    </location>
</feature>
<evidence type="ECO:0000259" key="10">
    <source>
        <dbReference type="PROSITE" id="PS50945"/>
    </source>
</evidence>
<dbReference type="PROSITE" id="PS50945">
    <property type="entry name" value="I_LWEQ"/>
    <property type="match status" value="1"/>
</dbReference>
<keyword evidence="3" id="KW-0963">Cytoplasm</keyword>
<feature type="compositionally biased region" description="Low complexity" evidence="8">
    <location>
        <begin position="360"/>
        <end position="374"/>
    </location>
</feature>
<feature type="coiled-coil region" evidence="7">
    <location>
        <begin position="382"/>
        <end position="455"/>
    </location>
</feature>
<dbReference type="Pfam" id="PF01608">
    <property type="entry name" value="I_LWEQ"/>
    <property type="match status" value="1"/>
</dbReference>
<dbReference type="SMART" id="SM00307">
    <property type="entry name" value="ILWEQ"/>
    <property type="match status" value="1"/>
</dbReference>
<dbReference type="PROSITE" id="PS50942">
    <property type="entry name" value="ENTH"/>
    <property type="match status" value="1"/>
</dbReference>
<comment type="similarity">
    <text evidence="2">Belongs to the SLA2 family.</text>
</comment>
<dbReference type="InterPro" id="IPR011417">
    <property type="entry name" value="ANTH_dom"/>
</dbReference>
<dbReference type="Gene3D" id="1.20.1410.10">
    <property type="entry name" value="I/LWEQ domain"/>
    <property type="match status" value="1"/>
</dbReference>
<evidence type="ECO:0008006" key="13">
    <source>
        <dbReference type="Google" id="ProtNLM"/>
    </source>
</evidence>
<comment type="subcellular location">
    <subcellularLocation>
        <location evidence="1">Cytoplasm</location>
    </subcellularLocation>
</comment>
<keyword evidence="4" id="KW-0254">Endocytosis</keyword>
<feature type="coiled-coil region" evidence="7">
    <location>
        <begin position="520"/>
        <end position="566"/>
    </location>
</feature>
<dbReference type="SMART" id="SM00273">
    <property type="entry name" value="ENTH"/>
    <property type="match status" value="1"/>
</dbReference>
<dbReference type="InterPro" id="IPR035964">
    <property type="entry name" value="I/LWEQ_dom_sf"/>
</dbReference>
<dbReference type="AlphaFoldDB" id="A0A7M7GM30"/>
<keyword evidence="12" id="KW-1185">Reference proteome</keyword>
<feature type="compositionally biased region" description="Basic and acidic residues" evidence="8">
    <location>
        <begin position="14"/>
        <end position="23"/>
    </location>
</feature>
<feature type="region of interest" description="Disordered" evidence="8">
    <location>
        <begin position="352"/>
        <end position="376"/>
    </location>
</feature>
<dbReference type="Proteomes" id="UP000007110">
    <property type="component" value="Unassembled WGS sequence"/>
</dbReference>
<evidence type="ECO:0000256" key="7">
    <source>
        <dbReference type="SAM" id="Coils"/>
    </source>
</evidence>
<dbReference type="KEGG" id="spu:580390"/>
<evidence type="ECO:0000256" key="4">
    <source>
        <dbReference type="ARBA" id="ARBA00022583"/>
    </source>
</evidence>